<dbReference type="Proteomes" id="UP000515135">
    <property type="component" value="Unplaced"/>
</dbReference>
<feature type="region of interest" description="Disordered" evidence="1">
    <location>
        <begin position="127"/>
        <end position="151"/>
    </location>
</feature>
<accession>A0A6P5A3Q7</accession>
<evidence type="ECO:0000313" key="2">
    <source>
        <dbReference type="Proteomes" id="UP000515135"/>
    </source>
</evidence>
<dbReference type="RefSeq" id="XP_019636381.1">
    <property type="nucleotide sequence ID" value="XM_019780822.1"/>
</dbReference>
<evidence type="ECO:0000313" key="3">
    <source>
        <dbReference type="RefSeq" id="XP_019636381.1"/>
    </source>
</evidence>
<protein>
    <submittedName>
        <fullName evidence="3">Uncharacterized protein LOC109478987</fullName>
    </submittedName>
</protein>
<keyword evidence="2" id="KW-1185">Reference proteome</keyword>
<gene>
    <name evidence="3" type="primary">LOC109478987</name>
</gene>
<dbReference type="OrthoDB" id="10006590at2759"/>
<dbReference type="GeneID" id="109478987"/>
<proteinExistence type="predicted"/>
<reference evidence="3" key="1">
    <citation type="submission" date="2025-08" db="UniProtKB">
        <authorList>
            <consortium name="RefSeq"/>
        </authorList>
    </citation>
    <scope>IDENTIFICATION</scope>
    <source>
        <tissue evidence="3">Gonad</tissue>
    </source>
</reference>
<feature type="compositionally biased region" description="Basic and acidic residues" evidence="1">
    <location>
        <begin position="133"/>
        <end position="150"/>
    </location>
</feature>
<evidence type="ECO:0000256" key="1">
    <source>
        <dbReference type="SAM" id="MobiDB-lite"/>
    </source>
</evidence>
<feature type="region of interest" description="Disordered" evidence="1">
    <location>
        <begin position="1"/>
        <end position="29"/>
    </location>
</feature>
<dbReference type="KEGG" id="bbel:109478987"/>
<organism evidence="2 3">
    <name type="scientific">Branchiostoma belcheri</name>
    <name type="common">Amphioxus</name>
    <dbReference type="NCBI Taxonomy" id="7741"/>
    <lineage>
        <taxon>Eukaryota</taxon>
        <taxon>Metazoa</taxon>
        <taxon>Chordata</taxon>
        <taxon>Cephalochordata</taxon>
        <taxon>Leptocardii</taxon>
        <taxon>Amphioxiformes</taxon>
        <taxon>Branchiostomatidae</taxon>
        <taxon>Branchiostoma</taxon>
    </lineage>
</organism>
<name>A0A6P5A3Q7_BRABE</name>
<sequence length="267" mass="30260">MDNSAARKLARTMDRDRRKSARKPRVVGASPQFKEILSLPSIGANQKMDAFRSSEQGETKVHPIFSKGAEVKMATAPRFRGYRAKTAVSSVTEEVMARRRGYGVPERRTVDYYLRGYRERLPVVSFDSGSNTRRKDNKVNARRPKPEAPKATHCTVHCFSRKDPPVSSDSDRKDDVERVSDRFAALDLDSRALGLARERRESLELSRSITSLQDTITDMLSSMRGREGLYEGFGLRRQSAPQIMLTSTADREENVLEENALDLFQKE</sequence>
<dbReference type="AlphaFoldDB" id="A0A6P5A3Q7"/>